<dbReference type="PANTHER" id="PTHR11002">
    <property type="entry name" value="CARBONIC ANHYDRASE"/>
    <property type="match status" value="1"/>
</dbReference>
<name>A0AA40B1Q7_9PEZI</name>
<keyword evidence="3" id="KW-0456">Lyase</keyword>
<gene>
    <name evidence="4" type="ORF">B0H67DRAFT_632953</name>
</gene>
<comment type="caution">
    <text evidence="4">The sequence shown here is derived from an EMBL/GenBank/DDBJ whole genome shotgun (WGS) entry which is preliminary data.</text>
</comment>
<comment type="function">
    <text evidence="3">Reversible hydration of carbon dioxide.</text>
</comment>
<keyword evidence="2 3" id="KW-0862">Zinc</keyword>
<dbReference type="InterPro" id="IPR036874">
    <property type="entry name" value="Carbonic_anhydrase_sf"/>
</dbReference>
<dbReference type="EC" id="4.2.1.1" evidence="3"/>
<dbReference type="EMBL" id="JAUKUA010000002">
    <property type="protein sequence ID" value="KAK0726072.1"/>
    <property type="molecule type" value="Genomic_DNA"/>
</dbReference>
<comment type="catalytic activity">
    <reaction evidence="3">
        <text>hydrogencarbonate + H(+) = CO2 + H2O</text>
        <dbReference type="Rhea" id="RHEA:10748"/>
        <dbReference type="ChEBI" id="CHEBI:15377"/>
        <dbReference type="ChEBI" id="CHEBI:15378"/>
        <dbReference type="ChEBI" id="CHEBI:16526"/>
        <dbReference type="ChEBI" id="CHEBI:17544"/>
        <dbReference type="EC" id="4.2.1.1"/>
    </reaction>
</comment>
<dbReference type="GO" id="GO:0008270">
    <property type="term" value="F:zinc ion binding"/>
    <property type="evidence" value="ECO:0007669"/>
    <property type="project" value="UniProtKB-UniRule"/>
</dbReference>
<dbReference type="AlphaFoldDB" id="A0AA40B1Q7"/>
<protein>
    <recommendedName>
        <fullName evidence="3">Carbonic anhydrase</fullName>
        <ecNumber evidence="3">4.2.1.1</ecNumber>
    </recommendedName>
    <alternativeName>
        <fullName evidence="3">Carbonate dehydratase</fullName>
    </alternativeName>
</protein>
<comment type="cofactor">
    <cofactor evidence="2">
        <name>Zn(2+)</name>
        <dbReference type="ChEBI" id="CHEBI:29105"/>
    </cofactor>
    <text evidence="2">Binds 1 zinc ion per subunit.</text>
</comment>
<feature type="binding site" evidence="2">
    <location>
        <position position="57"/>
    </location>
    <ligand>
        <name>Zn(2+)</name>
        <dbReference type="ChEBI" id="CHEBI:29105"/>
    </ligand>
</feature>
<dbReference type="CDD" id="cd00883">
    <property type="entry name" value="beta_CA_cladeA"/>
    <property type="match status" value="1"/>
</dbReference>
<evidence type="ECO:0000313" key="4">
    <source>
        <dbReference type="EMBL" id="KAK0726072.1"/>
    </source>
</evidence>
<evidence type="ECO:0000313" key="5">
    <source>
        <dbReference type="Proteomes" id="UP001172102"/>
    </source>
</evidence>
<dbReference type="GO" id="GO:0005737">
    <property type="term" value="C:cytoplasm"/>
    <property type="evidence" value="ECO:0007669"/>
    <property type="project" value="TreeGrafter"/>
</dbReference>
<evidence type="ECO:0000256" key="1">
    <source>
        <dbReference type="ARBA" id="ARBA00006217"/>
    </source>
</evidence>
<dbReference type="GO" id="GO:0071244">
    <property type="term" value="P:cellular response to carbon dioxide"/>
    <property type="evidence" value="ECO:0007669"/>
    <property type="project" value="TreeGrafter"/>
</dbReference>
<keyword evidence="2" id="KW-0479">Metal-binding</keyword>
<dbReference type="Pfam" id="PF00484">
    <property type="entry name" value="Pro_CA"/>
    <property type="match status" value="1"/>
</dbReference>
<dbReference type="GO" id="GO:0034599">
    <property type="term" value="P:cellular response to oxidative stress"/>
    <property type="evidence" value="ECO:0007669"/>
    <property type="project" value="TreeGrafter"/>
</dbReference>
<organism evidence="4 5">
    <name type="scientific">Lasiosphaeris hirsuta</name>
    <dbReference type="NCBI Taxonomy" id="260670"/>
    <lineage>
        <taxon>Eukaryota</taxon>
        <taxon>Fungi</taxon>
        <taxon>Dikarya</taxon>
        <taxon>Ascomycota</taxon>
        <taxon>Pezizomycotina</taxon>
        <taxon>Sordariomycetes</taxon>
        <taxon>Sordariomycetidae</taxon>
        <taxon>Sordariales</taxon>
        <taxon>Lasiosphaeriaceae</taxon>
        <taxon>Lasiosphaeris</taxon>
    </lineage>
</organism>
<comment type="similarity">
    <text evidence="1 3">Belongs to the beta-class carbonic anhydrase family.</text>
</comment>
<dbReference type="SUPFAM" id="SSF53056">
    <property type="entry name" value="beta-carbonic anhydrase, cab"/>
    <property type="match status" value="1"/>
</dbReference>
<dbReference type="GO" id="GO:0004089">
    <property type="term" value="F:carbonate dehydratase activity"/>
    <property type="evidence" value="ECO:0007669"/>
    <property type="project" value="UniProtKB-UniRule"/>
</dbReference>
<dbReference type="SMART" id="SM00947">
    <property type="entry name" value="Pro_CA"/>
    <property type="match status" value="1"/>
</dbReference>
<sequence length="211" mass="23642">MAEQDITDLTPAYIFENNQKWAESITDKTPDFFINLAKRSEDPKGQRPSCLWIGCCDSRVIPELITNSGPGKIFVHRNIANLVGKDDLSVLGVIAFAVQYLNVGRIVVCGHTRCGGVQASLPGANNDAIPDVLNPWLNNIRDVYRQHKVELDNIDSTRDRRDRLAELSVIEQCRNVEQIIATYQLTREAPLPVSGYMYDLDNGRLSSVQEI</sequence>
<dbReference type="Gene3D" id="3.40.1050.10">
    <property type="entry name" value="Carbonic anhydrase"/>
    <property type="match status" value="1"/>
</dbReference>
<evidence type="ECO:0000256" key="3">
    <source>
        <dbReference type="RuleBase" id="RU003956"/>
    </source>
</evidence>
<evidence type="ECO:0000256" key="2">
    <source>
        <dbReference type="PIRSR" id="PIRSR601765-1"/>
    </source>
</evidence>
<feature type="binding site" evidence="2">
    <location>
        <position position="114"/>
    </location>
    <ligand>
        <name>Zn(2+)</name>
        <dbReference type="ChEBI" id="CHEBI:29105"/>
    </ligand>
</feature>
<proteinExistence type="inferred from homology"/>
<keyword evidence="5" id="KW-1185">Reference proteome</keyword>
<accession>A0AA40B1Q7</accession>
<dbReference type="Proteomes" id="UP001172102">
    <property type="component" value="Unassembled WGS sequence"/>
</dbReference>
<feature type="binding site" evidence="2">
    <location>
        <position position="55"/>
    </location>
    <ligand>
        <name>Zn(2+)</name>
        <dbReference type="ChEBI" id="CHEBI:29105"/>
    </ligand>
</feature>
<reference evidence="4" key="1">
    <citation type="submission" date="2023-06" db="EMBL/GenBank/DDBJ databases">
        <title>Genome-scale phylogeny and comparative genomics of the fungal order Sordariales.</title>
        <authorList>
            <consortium name="Lawrence Berkeley National Laboratory"/>
            <person name="Hensen N."/>
            <person name="Bonometti L."/>
            <person name="Westerberg I."/>
            <person name="Brannstrom I.O."/>
            <person name="Guillou S."/>
            <person name="Cros-Aarteil S."/>
            <person name="Calhoun S."/>
            <person name="Haridas S."/>
            <person name="Kuo A."/>
            <person name="Mondo S."/>
            <person name="Pangilinan J."/>
            <person name="Riley R."/>
            <person name="Labutti K."/>
            <person name="Andreopoulos B."/>
            <person name="Lipzen A."/>
            <person name="Chen C."/>
            <person name="Yanf M."/>
            <person name="Daum C."/>
            <person name="Ng V."/>
            <person name="Clum A."/>
            <person name="Steindorff A."/>
            <person name="Ohm R."/>
            <person name="Martin F."/>
            <person name="Silar P."/>
            <person name="Natvig D."/>
            <person name="Lalanne C."/>
            <person name="Gautier V."/>
            <person name="Ament-Velasquez S.L."/>
            <person name="Kruys A."/>
            <person name="Hutchinson M.I."/>
            <person name="Powell A.J."/>
            <person name="Barry K."/>
            <person name="Miller A.N."/>
            <person name="Grigoriev I.V."/>
            <person name="Debuchy R."/>
            <person name="Gladieux P."/>
            <person name="Thoren M.H."/>
            <person name="Johannesson H."/>
        </authorList>
    </citation>
    <scope>NUCLEOTIDE SEQUENCE</scope>
    <source>
        <strain evidence="4">SMH4607-1</strain>
    </source>
</reference>
<dbReference type="PANTHER" id="PTHR11002:SF51">
    <property type="entry name" value="CARBONIC ANHYDRASE"/>
    <property type="match status" value="1"/>
</dbReference>
<dbReference type="InterPro" id="IPR001765">
    <property type="entry name" value="Carbonic_anhydrase"/>
</dbReference>
<feature type="binding site" evidence="2">
    <location>
        <position position="111"/>
    </location>
    <ligand>
        <name>Zn(2+)</name>
        <dbReference type="ChEBI" id="CHEBI:29105"/>
    </ligand>
</feature>